<feature type="domain" description="DUF4746" evidence="1">
    <location>
        <begin position="2"/>
        <end position="90"/>
    </location>
</feature>
<dbReference type="AlphaFoldDB" id="A0A8R2JLT2"/>
<dbReference type="RefSeq" id="XP_029341485.1">
    <property type="nucleotide sequence ID" value="XM_029485625.1"/>
</dbReference>
<dbReference type="Pfam" id="PF15928">
    <property type="entry name" value="DUF4746"/>
    <property type="match status" value="1"/>
</dbReference>
<evidence type="ECO:0000259" key="1">
    <source>
        <dbReference type="Pfam" id="PF15928"/>
    </source>
</evidence>
<dbReference type="EnsemblMetazoa" id="XM_029485625.1">
    <property type="protein sequence ID" value="XP_029341485.1"/>
    <property type="gene ID" value="LOC100571453"/>
</dbReference>
<name>A0A8R2JLT2_ACYPI</name>
<proteinExistence type="predicted"/>
<sequence>MEDTIIYYGFFRSADPENPKLLCKDPELLSVYGMDKIGKEAKLVLSVLMDDKDKSLLRLVDIGPIYVSPDHEAGIDDASKFFPYNFDEMDGEIKLWLAQQEIRNEEDIGAEYELYEGDEGIIEEEYSSQDQQQVPAN</sequence>
<dbReference type="KEGG" id="api:100571453"/>
<protein>
    <recommendedName>
        <fullName evidence="1">DUF4746 domain-containing protein</fullName>
    </recommendedName>
</protein>
<keyword evidence="3" id="KW-1185">Reference proteome</keyword>
<reference evidence="3" key="1">
    <citation type="submission" date="2010-06" db="EMBL/GenBank/DDBJ databases">
        <authorList>
            <person name="Jiang H."/>
            <person name="Abraham K."/>
            <person name="Ali S."/>
            <person name="Alsbrooks S.L."/>
            <person name="Anim B.N."/>
            <person name="Anosike U.S."/>
            <person name="Attaway T."/>
            <person name="Bandaranaike D.P."/>
            <person name="Battles P.K."/>
            <person name="Bell S.N."/>
            <person name="Bell A.V."/>
            <person name="Beltran B."/>
            <person name="Bickham C."/>
            <person name="Bustamante Y."/>
            <person name="Caleb T."/>
            <person name="Canada A."/>
            <person name="Cardenas V."/>
            <person name="Carter K."/>
            <person name="Chacko J."/>
            <person name="Chandrabose M.N."/>
            <person name="Chavez D."/>
            <person name="Chavez A."/>
            <person name="Chen L."/>
            <person name="Chu H.-S."/>
            <person name="Claassen K.J."/>
            <person name="Cockrell R."/>
            <person name="Collins M."/>
            <person name="Cooper J.A."/>
            <person name="Cree A."/>
            <person name="Curry S.M."/>
            <person name="Da Y."/>
            <person name="Dao M.D."/>
            <person name="Das B."/>
            <person name="Davila M.-L."/>
            <person name="Davy-Carroll L."/>
            <person name="Denson S."/>
            <person name="Dinh H."/>
            <person name="Ebong V.E."/>
            <person name="Edwards J.R."/>
            <person name="Egan A."/>
            <person name="El-Daye J."/>
            <person name="Escobedo L."/>
            <person name="Fernandez S."/>
            <person name="Fernando P.R."/>
            <person name="Flagg N."/>
            <person name="Forbes L.D."/>
            <person name="Fowler R.G."/>
            <person name="Fu Q."/>
            <person name="Gabisi R.A."/>
            <person name="Ganer J."/>
            <person name="Garbino Pronczuk A."/>
            <person name="Garcia R.M."/>
            <person name="Garner T."/>
            <person name="Garrett T.E."/>
            <person name="Gonzalez D.A."/>
            <person name="Hamid H."/>
            <person name="Hawkins E.S."/>
            <person name="Hirani K."/>
            <person name="Hogues M.E."/>
            <person name="Hollins B."/>
            <person name="Hsiao C.-H."/>
            <person name="Jabil R."/>
            <person name="James M.L."/>
            <person name="Jhangiani S.N."/>
            <person name="Johnson B."/>
            <person name="Johnson Q."/>
            <person name="Joshi V."/>
            <person name="Kalu J.B."/>
            <person name="Kam C."/>
            <person name="Kashfia A."/>
            <person name="Keebler J."/>
            <person name="Kisamo H."/>
            <person name="Kovar C.L."/>
            <person name="Lago L.A."/>
            <person name="Lai C.-Y."/>
            <person name="Laidlaw J."/>
            <person name="Lara F."/>
            <person name="Le T.-K."/>
            <person name="Lee S.L."/>
            <person name="Legall F.H."/>
            <person name="Lemon S.J."/>
            <person name="Lewis L.R."/>
            <person name="Li B."/>
            <person name="Liu Y."/>
            <person name="Liu Y.-S."/>
            <person name="Lopez J."/>
            <person name="Lozado R.J."/>
            <person name="Lu J."/>
            <person name="Madu R.C."/>
            <person name="Maheshwari M."/>
            <person name="Maheshwari R."/>
            <person name="Malloy K."/>
            <person name="Martinez E."/>
            <person name="Mathew T."/>
            <person name="Mercado I.C."/>
            <person name="Mercado C."/>
            <person name="Meyer B."/>
            <person name="Montgomery K."/>
            <person name="Morgan M.B."/>
            <person name="Munidasa M."/>
            <person name="Nazareth L.V."/>
            <person name="Nelson J."/>
            <person name="Ng B.M."/>
            <person name="Nguyen N.B."/>
            <person name="Nguyen P.Q."/>
            <person name="Nguyen T."/>
            <person name="Obregon M."/>
            <person name="Okwuonu G.O."/>
            <person name="Onwere C.G."/>
            <person name="Orozco G."/>
            <person name="Parra A."/>
            <person name="Patel S."/>
            <person name="Patil S."/>
            <person name="Perez A."/>
            <person name="Perez Y."/>
            <person name="Pham C."/>
            <person name="Primus E.L."/>
            <person name="Pu L.-L."/>
            <person name="Puazo M."/>
            <person name="Qin X."/>
            <person name="Quiroz J.B."/>
            <person name="Reese J."/>
            <person name="Richards S."/>
            <person name="Rives C.M."/>
            <person name="Robberts R."/>
            <person name="Ruiz S.J."/>
            <person name="Ruiz M.J."/>
            <person name="Santibanez J."/>
            <person name="Schneider B.W."/>
            <person name="Sisson I."/>
            <person name="Smith M."/>
            <person name="Sodergren E."/>
            <person name="Song X.-Z."/>
            <person name="Song B.B."/>
            <person name="Summersgill H."/>
            <person name="Thelus R."/>
            <person name="Thornton R.D."/>
            <person name="Trejos Z.Y."/>
            <person name="Usmani K."/>
            <person name="Vattathil S."/>
            <person name="Villasana D."/>
            <person name="Walker D.L."/>
            <person name="Wang S."/>
            <person name="Wang K."/>
            <person name="White C.S."/>
            <person name="Williams A.C."/>
            <person name="Williamson J."/>
            <person name="Wilson K."/>
            <person name="Woghiren I.O."/>
            <person name="Woodworth J.R."/>
            <person name="Worley K.C."/>
            <person name="Wright R.A."/>
            <person name="Wu W."/>
            <person name="Young L."/>
            <person name="Zhang L."/>
            <person name="Zhang J."/>
            <person name="Zhu Y."/>
            <person name="Muzny D.M."/>
            <person name="Weinstock G."/>
            <person name="Gibbs R.A."/>
        </authorList>
    </citation>
    <scope>NUCLEOTIDE SEQUENCE [LARGE SCALE GENOMIC DNA]</scope>
    <source>
        <strain evidence="3">LSR1</strain>
    </source>
</reference>
<reference evidence="2" key="2">
    <citation type="submission" date="2022-06" db="UniProtKB">
        <authorList>
            <consortium name="EnsemblMetazoa"/>
        </authorList>
    </citation>
    <scope>IDENTIFICATION</scope>
</reference>
<dbReference type="InterPro" id="IPR031827">
    <property type="entry name" value="DUF4746"/>
</dbReference>
<evidence type="ECO:0000313" key="2">
    <source>
        <dbReference type="EnsemblMetazoa" id="XP_029341485.1"/>
    </source>
</evidence>
<dbReference type="GeneID" id="100571453"/>
<evidence type="ECO:0000313" key="3">
    <source>
        <dbReference type="Proteomes" id="UP000007819"/>
    </source>
</evidence>
<dbReference type="Proteomes" id="UP000007819">
    <property type="component" value="Chromosome X"/>
</dbReference>
<accession>A0A8R2JLT2</accession>
<organism evidence="2 3">
    <name type="scientific">Acyrthosiphon pisum</name>
    <name type="common">Pea aphid</name>
    <dbReference type="NCBI Taxonomy" id="7029"/>
    <lineage>
        <taxon>Eukaryota</taxon>
        <taxon>Metazoa</taxon>
        <taxon>Ecdysozoa</taxon>
        <taxon>Arthropoda</taxon>
        <taxon>Hexapoda</taxon>
        <taxon>Insecta</taxon>
        <taxon>Pterygota</taxon>
        <taxon>Neoptera</taxon>
        <taxon>Paraneoptera</taxon>
        <taxon>Hemiptera</taxon>
        <taxon>Sternorrhyncha</taxon>
        <taxon>Aphidomorpha</taxon>
        <taxon>Aphidoidea</taxon>
        <taxon>Aphididae</taxon>
        <taxon>Macrosiphini</taxon>
        <taxon>Acyrthosiphon</taxon>
    </lineage>
</organism>